<dbReference type="PANTHER" id="PTHR35161:SF22">
    <property type="match status" value="1"/>
</dbReference>
<sequence>MWNVDQPTEEAKKLIQCILKVVFDFHSKGTVHGFLHHPENFFIKFNCEKITHVCLEHENMEPKTSACIEKYQKDILAISDMIFDQILGGRIGKKYPEDLEDLYKLLSPDRRFRDWKRDWTIIVDHPSLWHWKKRFNYIERVWMQYRHADGILKQHMDSCLGSIPCHGWINKIPSGTPLERMFKNNYYRPTPHELFRYIRIVRFHYMDGIDPQTEADYLEERFIEHKTTQVCEILLVYLHRMVCKLGIKV</sequence>
<evidence type="ECO:0000313" key="1">
    <source>
        <dbReference type="EMBL" id="KAK4579747.1"/>
    </source>
</evidence>
<gene>
    <name evidence="1" type="ORF">RGQ29_029421</name>
</gene>
<protein>
    <submittedName>
        <fullName evidence="1">Uncharacterized protein</fullName>
    </submittedName>
</protein>
<accession>A0AAN7EUJ7</accession>
<name>A0AAN7EUJ7_QUERU</name>
<comment type="caution">
    <text evidence="1">The sequence shown here is derived from an EMBL/GenBank/DDBJ whole genome shotgun (WGS) entry which is preliminary data.</text>
</comment>
<dbReference type="PANTHER" id="PTHR35161">
    <property type="entry name" value="OS02G0303100 PROTEIN"/>
    <property type="match status" value="1"/>
</dbReference>
<organism evidence="1 2">
    <name type="scientific">Quercus rubra</name>
    <name type="common">Northern red oak</name>
    <name type="synonym">Quercus borealis</name>
    <dbReference type="NCBI Taxonomy" id="3512"/>
    <lineage>
        <taxon>Eukaryota</taxon>
        <taxon>Viridiplantae</taxon>
        <taxon>Streptophyta</taxon>
        <taxon>Embryophyta</taxon>
        <taxon>Tracheophyta</taxon>
        <taxon>Spermatophyta</taxon>
        <taxon>Magnoliopsida</taxon>
        <taxon>eudicotyledons</taxon>
        <taxon>Gunneridae</taxon>
        <taxon>Pentapetalae</taxon>
        <taxon>rosids</taxon>
        <taxon>fabids</taxon>
        <taxon>Fagales</taxon>
        <taxon>Fagaceae</taxon>
        <taxon>Quercus</taxon>
    </lineage>
</organism>
<dbReference type="EMBL" id="JAXUIC010000008">
    <property type="protein sequence ID" value="KAK4579747.1"/>
    <property type="molecule type" value="Genomic_DNA"/>
</dbReference>
<dbReference type="AlphaFoldDB" id="A0AAN7EUJ7"/>
<proteinExistence type="predicted"/>
<reference evidence="1 2" key="1">
    <citation type="journal article" date="2023" name="G3 (Bethesda)">
        <title>A haplotype-resolved chromosome-scale genome for Quercus rubra L. provides insights into the genetics of adaptive traits for red oak species.</title>
        <authorList>
            <person name="Kapoor B."/>
            <person name="Jenkins J."/>
            <person name="Schmutz J."/>
            <person name="Zhebentyayeva T."/>
            <person name="Kuelheim C."/>
            <person name="Coggeshall M."/>
            <person name="Heim C."/>
            <person name="Lasky J.R."/>
            <person name="Leites L."/>
            <person name="Islam-Faridi N."/>
            <person name="Romero-Severson J."/>
            <person name="DeLeo V.L."/>
            <person name="Lucas S.M."/>
            <person name="Lazic D."/>
            <person name="Gailing O."/>
            <person name="Carlson J."/>
            <person name="Staton M."/>
        </authorList>
    </citation>
    <scope>NUCLEOTIDE SEQUENCE [LARGE SCALE GENOMIC DNA]</scope>
    <source>
        <strain evidence="1">Pseudo-F2</strain>
    </source>
</reference>
<keyword evidence="2" id="KW-1185">Reference proteome</keyword>
<evidence type="ECO:0000313" key="2">
    <source>
        <dbReference type="Proteomes" id="UP001324115"/>
    </source>
</evidence>
<dbReference type="Proteomes" id="UP001324115">
    <property type="component" value="Unassembled WGS sequence"/>
</dbReference>